<sequence>MEDEWCCADWMSQMPSRIWDIPLWNLALPGSHDSMTYCLDQESAVVNSSPRVLRMLDTLFPCLVRPCIMKWATTQEGTITEQLDLGIRFLDLRIAHKIKDSDQVFFFAHAIYSLLTVKEALKEVVCWLDRHSKEVVILALSAFDDMNLDQHRELIHFLLSTFTYRICPRNNFYNILCWTCSFQVTSSLQECWKHKYQVILSYDDESACAYNELWPPCPYWWANTSDPKQVISFLEERKNEGRPGQFFAAGLNLTEDGRYILCHPCQSLQSMTWSASALLLNWVKLQRPGSEKTSLNIICADFVGGLSSEFTQLVIDLNLRQYPDP</sequence>
<dbReference type="Pfam" id="PF26146">
    <property type="entry name" value="PI-PLC_X"/>
    <property type="match status" value="1"/>
</dbReference>
<dbReference type="AlphaFoldDB" id="A0A553NKG3"/>
<protein>
    <recommendedName>
        <fullName evidence="3">Phosphatidylinositol-specific phospholipase C X domain-containing protein</fullName>
    </recommendedName>
</protein>
<reference evidence="1 2" key="1">
    <citation type="journal article" date="2019" name="Sci. Data">
        <title>Hybrid genome assembly and annotation of Danionella translucida.</title>
        <authorList>
            <person name="Kadobianskyi M."/>
            <person name="Schulze L."/>
            <person name="Schuelke M."/>
            <person name="Judkewitz B."/>
        </authorList>
    </citation>
    <scope>NUCLEOTIDE SEQUENCE [LARGE SCALE GENOMIC DNA]</scope>
    <source>
        <strain evidence="1 2">Bolton</strain>
    </source>
</reference>
<proteinExistence type="predicted"/>
<reference evidence="1" key="2">
    <citation type="submission" date="2019-04" db="EMBL/GenBank/DDBJ databases">
        <authorList>
            <person name="Kadobianskyi M."/>
            <person name="Schulze L."/>
            <person name="Schuelke M."/>
            <person name="Judkewitz B."/>
        </authorList>
    </citation>
    <scope>NUCLEOTIDE SEQUENCE</scope>
    <source>
        <strain evidence="1">Bolton</strain>
        <tissue evidence="1">Whole-body</tissue>
    </source>
</reference>
<organism evidence="1 2">
    <name type="scientific">Danionella cerebrum</name>
    <dbReference type="NCBI Taxonomy" id="2873325"/>
    <lineage>
        <taxon>Eukaryota</taxon>
        <taxon>Metazoa</taxon>
        <taxon>Chordata</taxon>
        <taxon>Craniata</taxon>
        <taxon>Vertebrata</taxon>
        <taxon>Euteleostomi</taxon>
        <taxon>Actinopterygii</taxon>
        <taxon>Neopterygii</taxon>
        <taxon>Teleostei</taxon>
        <taxon>Ostariophysi</taxon>
        <taxon>Cypriniformes</taxon>
        <taxon>Danionidae</taxon>
        <taxon>Danioninae</taxon>
        <taxon>Danionella</taxon>
    </lineage>
</organism>
<comment type="caution">
    <text evidence="1">The sequence shown here is derived from an EMBL/GenBank/DDBJ whole genome shotgun (WGS) entry which is preliminary data.</text>
</comment>
<dbReference type="CDD" id="cd08616">
    <property type="entry name" value="PI-PLCXD1c"/>
    <property type="match status" value="1"/>
</dbReference>
<evidence type="ECO:0000313" key="1">
    <source>
        <dbReference type="EMBL" id="TRY65910.1"/>
    </source>
</evidence>
<dbReference type="PROSITE" id="PS50007">
    <property type="entry name" value="PIPLC_X_DOMAIN"/>
    <property type="match status" value="1"/>
</dbReference>
<dbReference type="OrthoDB" id="1046782at2759"/>
<dbReference type="InterPro" id="IPR051057">
    <property type="entry name" value="PI-PLC_domain"/>
</dbReference>
<dbReference type="GO" id="GO:0008081">
    <property type="term" value="F:phosphoric diester hydrolase activity"/>
    <property type="evidence" value="ECO:0007669"/>
    <property type="project" value="InterPro"/>
</dbReference>
<keyword evidence="2" id="KW-1185">Reference proteome</keyword>
<dbReference type="PANTHER" id="PTHR13593:SF24">
    <property type="entry name" value="PI-PLC X DOMAIN-CONTAINING PROTEIN 1"/>
    <property type="match status" value="1"/>
</dbReference>
<dbReference type="Proteomes" id="UP000316079">
    <property type="component" value="Unassembled WGS sequence"/>
</dbReference>
<evidence type="ECO:0000313" key="2">
    <source>
        <dbReference type="Proteomes" id="UP000316079"/>
    </source>
</evidence>
<accession>A0A553NKG3</accession>
<dbReference type="GO" id="GO:0006629">
    <property type="term" value="P:lipid metabolic process"/>
    <property type="evidence" value="ECO:0007669"/>
    <property type="project" value="InterPro"/>
</dbReference>
<dbReference type="EMBL" id="SRMA01026887">
    <property type="protein sequence ID" value="TRY65910.1"/>
    <property type="molecule type" value="Genomic_DNA"/>
</dbReference>
<dbReference type="EMBL" id="SRMA01026887">
    <property type="protein sequence ID" value="TRY65908.1"/>
    <property type="molecule type" value="Genomic_DNA"/>
</dbReference>
<evidence type="ECO:0008006" key="3">
    <source>
        <dbReference type="Google" id="ProtNLM"/>
    </source>
</evidence>
<dbReference type="InterPro" id="IPR042158">
    <property type="entry name" value="PLCXD1/2/3"/>
</dbReference>
<dbReference type="SUPFAM" id="SSF51695">
    <property type="entry name" value="PLC-like phosphodiesterases"/>
    <property type="match status" value="1"/>
</dbReference>
<dbReference type="InterPro" id="IPR017946">
    <property type="entry name" value="PLC-like_Pdiesterase_TIM-brl"/>
</dbReference>
<gene>
    <name evidence="1" type="ORF">DNTS_004582</name>
</gene>
<dbReference type="STRING" id="623744.A0A553NKG3"/>
<dbReference type="PANTHER" id="PTHR13593">
    <property type="match status" value="1"/>
</dbReference>
<name>A0A553NKG3_9TELE</name>
<dbReference type="Gene3D" id="3.20.20.190">
    <property type="entry name" value="Phosphatidylinositol (PI) phosphodiesterase"/>
    <property type="match status" value="1"/>
</dbReference>